<proteinExistence type="predicted"/>
<comment type="caution">
    <text evidence="2">The sequence shown here is derived from an EMBL/GenBank/DDBJ whole genome shotgun (WGS) entry which is preliminary data.</text>
</comment>
<dbReference type="Proteomes" id="UP000321150">
    <property type="component" value="Unassembled WGS sequence"/>
</dbReference>
<protein>
    <submittedName>
        <fullName evidence="2">Uncharacterized protein</fullName>
    </submittedName>
</protein>
<keyword evidence="1" id="KW-0472">Membrane</keyword>
<evidence type="ECO:0000313" key="2">
    <source>
        <dbReference type="EMBL" id="GEN73671.1"/>
    </source>
</evidence>
<feature type="transmembrane region" description="Helical" evidence="1">
    <location>
        <begin position="93"/>
        <end position="113"/>
    </location>
</feature>
<feature type="transmembrane region" description="Helical" evidence="1">
    <location>
        <begin position="59"/>
        <end position="81"/>
    </location>
</feature>
<feature type="transmembrane region" description="Helical" evidence="1">
    <location>
        <begin position="125"/>
        <end position="141"/>
    </location>
</feature>
<keyword evidence="1" id="KW-1133">Transmembrane helix</keyword>
<organism evidence="2 3">
    <name type="scientific">Chryseobacterium lathyri</name>
    <dbReference type="NCBI Taxonomy" id="395933"/>
    <lineage>
        <taxon>Bacteria</taxon>
        <taxon>Pseudomonadati</taxon>
        <taxon>Bacteroidota</taxon>
        <taxon>Flavobacteriia</taxon>
        <taxon>Flavobacteriales</taxon>
        <taxon>Weeksellaceae</taxon>
        <taxon>Chryseobacterium group</taxon>
        <taxon>Chryseobacterium</taxon>
    </lineage>
</organism>
<evidence type="ECO:0000256" key="1">
    <source>
        <dbReference type="SAM" id="Phobius"/>
    </source>
</evidence>
<dbReference type="EMBL" id="BJYI01000018">
    <property type="protein sequence ID" value="GEN73671.1"/>
    <property type="molecule type" value="Genomic_DNA"/>
</dbReference>
<feature type="transmembrane region" description="Helical" evidence="1">
    <location>
        <begin position="12"/>
        <end position="30"/>
    </location>
</feature>
<keyword evidence="1" id="KW-0812">Transmembrane</keyword>
<evidence type="ECO:0000313" key="3">
    <source>
        <dbReference type="Proteomes" id="UP000321150"/>
    </source>
</evidence>
<sequence>MISIKYRTIAKILIGLGFLFSYFILLKFQLANNTFSFKIVRSEDLSWIEIVSDYPIKDIFYSSIIGYIFYLMNIIGCFVYSNNITRPTKIYNIILFIIILFLFIQDIYCINSLKNDIYNGSHIRIPILILILNIFFYKINYKNIS</sequence>
<name>A0A511YEQ6_9FLAO</name>
<accession>A0A511YEQ6</accession>
<reference evidence="2 3" key="1">
    <citation type="submission" date="2019-07" db="EMBL/GenBank/DDBJ databases">
        <title>Whole genome shotgun sequence of Chryseobacterium lathyri NBRC 105250.</title>
        <authorList>
            <person name="Hosoyama A."/>
            <person name="Uohara A."/>
            <person name="Ohji S."/>
            <person name="Ichikawa N."/>
        </authorList>
    </citation>
    <scope>NUCLEOTIDE SEQUENCE [LARGE SCALE GENOMIC DNA]</scope>
    <source>
        <strain evidence="2 3">NBRC 105250</strain>
    </source>
</reference>
<dbReference type="AlphaFoldDB" id="A0A511YEQ6"/>
<gene>
    <name evidence="2" type="ORF">CLA01_37430</name>
</gene>